<keyword evidence="4" id="KW-1185">Reference proteome</keyword>
<evidence type="ECO:0000313" key="3">
    <source>
        <dbReference type="EMBL" id="CAN95009.1"/>
    </source>
</evidence>
<dbReference type="InterPro" id="IPR008312">
    <property type="entry name" value="T6SS_TssB1"/>
</dbReference>
<dbReference type="Pfam" id="PF05591">
    <property type="entry name" value="T6SS_VipA"/>
    <property type="match status" value="1"/>
</dbReference>
<dbReference type="BioCyc" id="SCEL448385:SCE_RS24870-MONOMER"/>
<dbReference type="Pfam" id="PF05943">
    <property type="entry name" value="VipB"/>
    <property type="match status" value="1"/>
</dbReference>
<dbReference type="KEGG" id="scl:sce4846"/>
<dbReference type="InterPro" id="IPR044031">
    <property type="entry name" value="TssC1_N"/>
</dbReference>
<gene>
    <name evidence="3" type="ordered locus">sce4846</name>
</gene>
<evidence type="ECO:0000313" key="4">
    <source>
        <dbReference type="Proteomes" id="UP000002139"/>
    </source>
</evidence>
<dbReference type="STRING" id="448385.sce4846"/>
<dbReference type="RefSeq" id="WP_012237478.1">
    <property type="nucleotide sequence ID" value="NC_010162.1"/>
</dbReference>
<dbReference type="eggNOG" id="COG3516">
    <property type="taxonomic scope" value="Bacteria"/>
</dbReference>
<dbReference type="AlphaFoldDB" id="A9FFN3"/>
<protein>
    <recommendedName>
        <fullName evidence="2">TssC1 N-terminal domain-containing protein</fullName>
    </recommendedName>
</protein>
<name>A9FFN3_SORC5</name>
<feature type="domain" description="TssC1 N-terminal" evidence="2">
    <location>
        <begin position="250"/>
        <end position="533"/>
    </location>
</feature>
<accession>A9FFN3</accession>
<dbReference type="EMBL" id="AM746676">
    <property type="protein sequence ID" value="CAN95009.1"/>
    <property type="molecule type" value="Genomic_DNA"/>
</dbReference>
<organism evidence="3 4">
    <name type="scientific">Sorangium cellulosum (strain So ce56)</name>
    <name type="common">Polyangium cellulosum (strain So ce56)</name>
    <dbReference type="NCBI Taxonomy" id="448385"/>
    <lineage>
        <taxon>Bacteria</taxon>
        <taxon>Pseudomonadati</taxon>
        <taxon>Myxococcota</taxon>
        <taxon>Polyangia</taxon>
        <taxon>Polyangiales</taxon>
        <taxon>Polyangiaceae</taxon>
        <taxon>Sorangium</taxon>
    </lineage>
</organism>
<reference evidence="3 4" key="1">
    <citation type="journal article" date="2007" name="Nat. Biotechnol.">
        <title>Complete genome sequence of the myxobacterium Sorangium cellulosum.</title>
        <authorList>
            <person name="Schneiker S."/>
            <person name="Perlova O."/>
            <person name="Kaiser O."/>
            <person name="Gerth K."/>
            <person name="Alici A."/>
            <person name="Altmeyer M.O."/>
            <person name="Bartels D."/>
            <person name="Bekel T."/>
            <person name="Beyer S."/>
            <person name="Bode E."/>
            <person name="Bode H.B."/>
            <person name="Bolten C.J."/>
            <person name="Choudhuri J.V."/>
            <person name="Doss S."/>
            <person name="Elnakady Y.A."/>
            <person name="Frank B."/>
            <person name="Gaigalat L."/>
            <person name="Goesmann A."/>
            <person name="Groeger C."/>
            <person name="Gross F."/>
            <person name="Jelsbak L."/>
            <person name="Jelsbak L."/>
            <person name="Kalinowski J."/>
            <person name="Kegler C."/>
            <person name="Knauber T."/>
            <person name="Konietzny S."/>
            <person name="Kopp M."/>
            <person name="Krause L."/>
            <person name="Krug D."/>
            <person name="Linke B."/>
            <person name="Mahmud T."/>
            <person name="Martinez-Arias R."/>
            <person name="McHardy A.C."/>
            <person name="Merai M."/>
            <person name="Meyer F."/>
            <person name="Mormann S."/>
            <person name="Munoz-Dorado J."/>
            <person name="Perez J."/>
            <person name="Pradella S."/>
            <person name="Rachid S."/>
            <person name="Raddatz G."/>
            <person name="Rosenau F."/>
            <person name="Rueckert C."/>
            <person name="Sasse F."/>
            <person name="Scharfe M."/>
            <person name="Schuster S.C."/>
            <person name="Suen G."/>
            <person name="Treuner-Lange A."/>
            <person name="Velicer G.J."/>
            <person name="Vorholter F.-J."/>
            <person name="Weissman K.J."/>
            <person name="Welch R.D."/>
            <person name="Wenzel S.C."/>
            <person name="Whitworth D.E."/>
            <person name="Wilhelm S."/>
            <person name="Wittmann C."/>
            <person name="Bloecker H."/>
            <person name="Puehler A."/>
            <person name="Mueller R."/>
        </authorList>
    </citation>
    <scope>NUCLEOTIDE SEQUENCE [LARGE SCALE GENOMIC DNA]</scope>
    <source>
        <strain evidence="4">So ce56</strain>
    </source>
</reference>
<dbReference type="InterPro" id="IPR010269">
    <property type="entry name" value="T6SS_TssC-like"/>
</dbReference>
<evidence type="ECO:0000256" key="1">
    <source>
        <dbReference type="SAM" id="MobiDB-lite"/>
    </source>
</evidence>
<proteinExistence type="predicted"/>
<feature type="compositionally biased region" description="Low complexity" evidence="1">
    <location>
        <begin position="164"/>
        <end position="178"/>
    </location>
</feature>
<dbReference type="eggNOG" id="COG3517">
    <property type="taxonomic scope" value="Bacteria"/>
</dbReference>
<dbReference type="HOGENOM" id="CLU_018386_3_0_7"/>
<feature type="region of interest" description="Disordered" evidence="1">
    <location>
        <begin position="158"/>
        <end position="220"/>
    </location>
</feature>
<sequence>MTEKGVLGDEFRFHVGEDGGAVERGPLLPLRVLVVADLTPRDPHNAGASPPAGAIRVDASRFDNLFTMLRPRLAIEVPSVLAAGRAVRVDLAPAGLKSFRPDALCAEVPLLRSLLDGRRVLDRLRDGSATLDQARAELDRLWGGSPLVRDILGLVPERRDASPDRSAPAAERPAARAPAPAPAPAPGSDVDALLSMVDLGGGEGAEPAPPPATPGSLDQKPAEAGRFSELIATVAASARPRAGQPARPAEAIAQIERAIGAQLGAILQHPEVRRLEEAWRGLSLLVERAKAAEGVRFDVVSARPDEAAGALARVLAQTASSEPPASVAIVDVAIDGSAASLARLEEIARVAEAHALPAVVNGDARLLGVDDLGGVERLDNKAALFRAPHRAPWRSAAARHGARWVAIAMNRVLGRTPYDRSTSRIREAAIAEQPGDEGGRVWISPAYVVGALIAGSFRETAWPCRIAGAKGGGTLGDLPVHEVKGAYEGDEGVAIPTEAFVSTDTQRELSKSGVLLLASAPNSDAVYVLAAPTAYVPPEKLTYDSPTAEPDERLERVSLVDQLFVARVVQFLRALCSKLPPDSDPAEVQPVVEGALWALFEGAPPASVELTVKAGRGEGGAQIAVTVRPRRFLGVGLDEVSLEMPLG</sequence>
<dbReference type="PANTHER" id="PTHR35565:SF1">
    <property type="entry name" value="TYPE VI SECRETION SYSTEM CONTRACTILE SHEATH LARGE SUBUNIT"/>
    <property type="match status" value="1"/>
</dbReference>
<dbReference type="Proteomes" id="UP000002139">
    <property type="component" value="Chromosome"/>
</dbReference>
<evidence type="ECO:0000259" key="2">
    <source>
        <dbReference type="Pfam" id="PF05943"/>
    </source>
</evidence>
<dbReference type="PANTHER" id="PTHR35565">
    <property type="entry name" value="CYTOPLASMIC PROTEIN-RELATED"/>
    <property type="match status" value="1"/>
</dbReference>